<dbReference type="STRING" id="63737.Npun_R5221"/>
<keyword evidence="4" id="KW-1185">Reference proteome</keyword>
<proteinExistence type="predicted"/>
<dbReference type="InterPro" id="IPR052908">
    <property type="entry name" value="AP-4-A_phosphorylase"/>
</dbReference>
<evidence type="ECO:0000256" key="1">
    <source>
        <dbReference type="PROSITE-ProRule" id="PRU00464"/>
    </source>
</evidence>
<accession>B2J3A1</accession>
<gene>
    <name evidence="3" type="ordered locus">Npun_R5221</name>
</gene>
<organism evidence="3 4">
    <name type="scientific">Nostoc punctiforme (strain ATCC 29133 / PCC 73102)</name>
    <dbReference type="NCBI Taxonomy" id="63737"/>
    <lineage>
        <taxon>Bacteria</taxon>
        <taxon>Bacillati</taxon>
        <taxon>Cyanobacteriota</taxon>
        <taxon>Cyanophyceae</taxon>
        <taxon>Nostocales</taxon>
        <taxon>Nostocaceae</taxon>
        <taxon>Nostoc</taxon>
    </lineage>
</organism>
<dbReference type="EnsemblBacteria" id="ACC83551">
    <property type="protein sequence ID" value="ACC83551"/>
    <property type="gene ID" value="Npun_R5221"/>
</dbReference>
<dbReference type="InterPro" id="IPR036265">
    <property type="entry name" value="HIT-like_sf"/>
</dbReference>
<name>B2J3A1_NOSP7</name>
<evidence type="ECO:0000259" key="2">
    <source>
        <dbReference type="PROSITE" id="PS51084"/>
    </source>
</evidence>
<dbReference type="Pfam" id="PF13489">
    <property type="entry name" value="Methyltransf_23"/>
    <property type="match status" value="1"/>
</dbReference>
<dbReference type="CDD" id="cd02440">
    <property type="entry name" value="AdoMet_MTases"/>
    <property type="match status" value="1"/>
</dbReference>
<feature type="domain" description="HIT" evidence="2">
    <location>
        <begin position="178"/>
        <end position="285"/>
    </location>
</feature>
<dbReference type="Gene3D" id="3.40.50.150">
    <property type="entry name" value="Vaccinia Virus protein VP39"/>
    <property type="match status" value="2"/>
</dbReference>
<dbReference type="Pfam" id="PF01230">
    <property type="entry name" value="HIT"/>
    <property type="match status" value="1"/>
</dbReference>
<dbReference type="PROSITE" id="PS51084">
    <property type="entry name" value="HIT_2"/>
    <property type="match status" value="1"/>
</dbReference>
<evidence type="ECO:0000313" key="4">
    <source>
        <dbReference type="Proteomes" id="UP000001191"/>
    </source>
</evidence>
<dbReference type="InterPro" id="IPR029063">
    <property type="entry name" value="SAM-dependent_MTases_sf"/>
</dbReference>
<dbReference type="InterPro" id="IPR011146">
    <property type="entry name" value="HIT-like"/>
</dbReference>
<dbReference type="SUPFAM" id="SSF53335">
    <property type="entry name" value="S-adenosyl-L-methionine-dependent methyltransferases"/>
    <property type="match status" value="1"/>
</dbReference>
<protein>
    <submittedName>
        <fullName evidence="3">Histidine triad (HIT) protein</fullName>
    </submittedName>
</protein>
<dbReference type="SUPFAM" id="SSF54197">
    <property type="entry name" value="HIT-like"/>
    <property type="match status" value="1"/>
</dbReference>
<dbReference type="GO" id="GO:0003824">
    <property type="term" value="F:catalytic activity"/>
    <property type="evidence" value="ECO:0007669"/>
    <property type="project" value="InterPro"/>
</dbReference>
<dbReference type="HOGENOM" id="CLU_1045385_0_0_3"/>
<dbReference type="PANTHER" id="PTHR42997:SF1">
    <property type="entry name" value="AP-4-A PHOSPHORYLASE"/>
    <property type="match status" value="1"/>
</dbReference>
<evidence type="ECO:0000313" key="3">
    <source>
        <dbReference type="EMBL" id="ACC83551.1"/>
    </source>
</evidence>
<reference evidence="4" key="1">
    <citation type="submission" date="2008-04" db="EMBL/GenBank/DDBJ databases">
        <title>Complete sequence of chromosome of Nostoc punctiforme ATCC 29133.</title>
        <authorList>
            <consortium name="US DOE Joint Genome Institute"/>
            <person name="Copeland A."/>
            <person name="Lucas S."/>
            <person name="Lapidus A."/>
            <person name="Glavina del Rio T."/>
            <person name="Dalin E."/>
            <person name="Tice H."/>
            <person name="Pitluck S."/>
            <person name="Chain P."/>
            <person name="Malfatti S."/>
            <person name="Shin M."/>
            <person name="Vergez L."/>
            <person name="Schmutz J."/>
            <person name="Larimer F."/>
            <person name="Land M."/>
            <person name="Hauser L."/>
            <person name="Kyrpides N."/>
            <person name="Kim E."/>
            <person name="Meeks J.C."/>
            <person name="Elhai J."/>
            <person name="Campbell E.L."/>
            <person name="Thiel T."/>
            <person name="Longmire J."/>
            <person name="Potts M."/>
            <person name="Atlas R."/>
        </authorList>
    </citation>
    <scope>NUCLEOTIDE SEQUENCE [LARGE SCALE GENOMIC DNA]</scope>
    <source>
        <strain evidence="4">ATCC 29133 / PCC 73102</strain>
    </source>
</reference>
<dbReference type="eggNOG" id="COG0500">
    <property type="taxonomic scope" value="Bacteria"/>
</dbReference>
<dbReference type="eggNOG" id="COG0537">
    <property type="taxonomic scope" value="Bacteria"/>
</dbReference>
<dbReference type="Proteomes" id="UP000001191">
    <property type="component" value="Chromosome"/>
</dbReference>
<dbReference type="Gene3D" id="3.30.428.10">
    <property type="entry name" value="HIT-like"/>
    <property type="match status" value="1"/>
</dbReference>
<comment type="caution">
    <text evidence="1">Lacks conserved residue(s) required for the propagation of feature annotation.</text>
</comment>
<dbReference type="PANTHER" id="PTHR42997">
    <property type="entry name" value="HIT FAMILY HYDROLASE"/>
    <property type="match status" value="1"/>
</dbReference>
<reference evidence="3 4" key="2">
    <citation type="journal article" date="2013" name="Plant Physiol.">
        <title>A Nostoc punctiforme Sugar Transporter Necessary to Establish a Cyanobacterium-Plant Symbiosis.</title>
        <authorList>
            <person name="Ekman M."/>
            <person name="Picossi S."/>
            <person name="Campbell E.L."/>
            <person name="Meeks J.C."/>
            <person name="Flores E."/>
        </authorList>
    </citation>
    <scope>NUCLEOTIDE SEQUENCE [LARGE SCALE GENOMIC DNA]</scope>
    <source>
        <strain evidence="4">ATCC 29133 / PCC 73102</strain>
    </source>
</reference>
<dbReference type="EMBL" id="CP001037">
    <property type="protein sequence ID" value="ACC83551.1"/>
    <property type="molecule type" value="Genomic_DNA"/>
</dbReference>
<sequence>MLGIIILGHQHQNSMKQQKNQFSHLTAIERSYLSFPAQFLLNQNLLQGKILDFGCGFGNDVKILRQKGCDITGYDPYYFPEYPDNKFDTIICFYVLNVLFPEEQTNVLMEISHLLKPGGKAYYAVRRDIRKEGFREHYIHKKPTYQCIAKLPFTSICLDEYREVYEYVHYNHQRNSSNYCIFCNPHKTLRLLTESATAYAIFDGYPIIKGHVLIIPKRHVSSYFELPFKEQSACWFMVNKVQEIIKSEFEPDGFNVGMNINRAAGQNIMHASIHIIPRYKGDTVSAKSGIRNVIPKKQ</sequence>
<dbReference type="KEGG" id="npu:Npun_R5221"/>
<dbReference type="AlphaFoldDB" id="B2J3A1"/>
<dbReference type="PhylomeDB" id="B2J3A1"/>